<gene>
    <name evidence="14" type="ORF">CDL23_11790</name>
    <name evidence="13" type="ORF">OZZ16_05465</name>
    <name evidence="12" type="ORF">OZZ17_00290</name>
</gene>
<dbReference type="EMBL" id="NIHT01000019">
    <property type="protein sequence ID" value="PLT73116.1"/>
    <property type="molecule type" value="Genomic_DNA"/>
</dbReference>
<dbReference type="InterPro" id="IPR036388">
    <property type="entry name" value="WH-like_DNA-bd_sf"/>
</dbReference>
<evidence type="ECO:0000256" key="6">
    <source>
        <dbReference type="ARBA" id="ARBA00022763"/>
    </source>
</evidence>
<dbReference type="Gene3D" id="3.30.160.70">
    <property type="entry name" value="Methylated DNA-protein cysteine methyltransferase domain"/>
    <property type="match status" value="1"/>
</dbReference>
<comment type="similarity">
    <text evidence="2 9">Belongs to the MGMT family.</text>
</comment>
<evidence type="ECO:0000256" key="3">
    <source>
        <dbReference type="ARBA" id="ARBA00022490"/>
    </source>
</evidence>
<dbReference type="HAMAP" id="MF_00772">
    <property type="entry name" value="OGT"/>
    <property type="match status" value="1"/>
</dbReference>
<dbReference type="Pfam" id="PF02870">
    <property type="entry name" value="Methyltransf_1N"/>
    <property type="match status" value="1"/>
</dbReference>
<dbReference type="InterPro" id="IPR001497">
    <property type="entry name" value="MethylDNA_cys_MeTrfase_AS"/>
</dbReference>
<dbReference type="RefSeq" id="WP_022037568.1">
    <property type="nucleotide sequence ID" value="NZ_BAABXV010000001.1"/>
</dbReference>
<evidence type="ECO:0000256" key="2">
    <source>
        <dbReference type="ARBA" id="ARBA00008711"/>
    </source>
</evidence>
<evidence type="ECO:0000313" key="13">
    <source>
        <dbReference type="EMBL" id="MCZ0689367.1"/>
    </source>
</evidence>
<keyword evidence="5 9" id="KW-0808">Transferase</keyword>
<comment type="function">
    <text evidence="9">Involved in the cellular defense against the biological effects of O6-methylguanine (O6-MeG) and O4-methylthymine (O4-MeT) in DNA. Repairs the methylated nucleobase in DNA by stoichiometrically transferring the methyl group to a cysteine residue in the enzyme. This is a suicide reaction: the enzyme is irreversibly inactivated.</text>
</comment>
<dbReference type="Gene3D" id="1.10.10.10">
    <property type="entry name" value="Winged helix-like DNA-binding domain superfamily/Winged helix DNA-binding domain"/>
    <property type="match status" value="1"/>
</dbReference>
<dbReference type="SUPFAM" id="SSF46767">
    <property type="entry name" value="Methylated DNA-protein cysteine methyltransferase, C-terminal domain"/>
    <property type="match status" value="1"/>
</dbReference>
<comment type="miscellaneous">
    <text evidence="9">This enzyme catalyzes only one turnover and therefore is not strictly catalytic. According to one definition, an enzyme is a biocatalyst that acts repeatedly and over many reaction cycles.</text>
</comment>
<dbReference type="FunFam" id="1.10.10.10:FF:000214">
    <property type="entry name" value="Methylated-DNA--protein-cysteine methyltransferase"/>
    <property type="match status" value="1"/>
</dbReference>
<comment type="catalytic activity">
    <reaction evidence="1 9">
        <text>a 4-O-methyl-thymidine in DNA + L-cysteinyl-[protein] = a thymidine in DNA + S-methyl-L-cysteinyl-[protein]</text>
        <dbReference type="Rhea" id="RHEA:53428"/>
        <dbReference type="Rhea" id="RHEA-COMP:10131"/>
        <dbReference type="Rhea" id="RHEA-COMP:10132"/>
        <dbReference type="Rhea" id="RHEA-COMP:13555"/>
        <dbReference type="Rhea" id="RHEA-COMP:13556"/>
        <dbReference type="ChEBI" id="CHEBI:29950"/>
        <dbReference type="ChEBI" id="CHEBI:82612"/>
        <dbReference type="ChEBI" id="CHEBI:137386"/>
        <dbReference type="ChEBI" id="CHEBI:137387"/>
        <dbReference type="EC" id="2.1.1.63"/>
    </reaction>
</comment>
<comment type="caution">
    <text evidence="14">The sequence shown here is derived from an EMBL/GenBank/DDBJ whole genome shotgun (WGS) entry which is preliminary data.</text>
</comment>
<dbReference type="PROSITE" id="PS00374">
    <property type="entry name" value="MGMT"/>
    <property type="match status" value="1"/>
</dbReference>
<evidence type="ECO:0000259" key="11">
    <source>
        <dbReference type="Pfam" id="PF02870"/>
    </source>
</evidence>
<dbReference type="EC" id="2.1.1.63" evidence="9"/>
<dbReference type="GO" id="GO:0032259">
    <property type="term" value="P:methylation"/>
    <property type="evidence" value="ECO:0007669"/>
    <property type="project" value="UniProtKB-KW"/>
</dbReference>
<dbReference type="NCBIfam" id="TIGR00589">
    <property type="entry name" value="ogt"/>
    <property type="match status" value="1"/>
</dbReference>
<name>A0A2N5PD94_MEDGN</name>
<sequence>MTDSYTFNTPIGFLTIREEEQKLTELFWEANSVQTMKNELHSDFLYEVYTQVNEYLTGRRKQFDVPLKYQGTQFQQSVWQELQKIPYGETRSYQEIAIGIGNEKAVRAVGQANNKNPIMIIIPCHRVIHKNGDITGFACGLEVKQYLLELEKGMGLR</sequence>
<feature type="domain" description="Methylated-DNA-[protein]-cysteine S-methyltransferase DNA binding" evidence="10">
    <location>
        <begin position="73"/>
        <end position="152"/>
    </location>
</feature>
<evidence type="ECO:0000256" key="8">
    <source>
        <dbReference type="ARBA" id="ARBA00049348"/>
    </source>
</evidence>
<dbReference type="Proteomes" id="UP000235093">
    <property type="component" value="Unassembled WGS sequence"/>
</dbReference>
<reference evidence="12" key="2">
    <citation type="submission" date="2022-11" db="EMBL/GenBank/DDBJ databases">
        <title>Temperate bacteriophages infecting mucin-degrading bacterium Ruminococcus gnavus from the human gut.</title>
        <authorList>
            <person name="Buttimer C."/>
        </authorList>
    </citation>
    <scope>NUCLEOTIDE SEQUENCE</scope>
    <source>
        <strain evidence="12">CCUG 49994</strain>
        <strain evidence="13">CCUG 52279</strain>
    </source>
</reference>
<dbReference type="PANTHER" id="PTHR10815:SF5">
    <property type="entry name" value="METHYLATED-DNA--PROTEIN-CYSTEINE METHYLTRANSFERASE"/>
    <property type="match status" value="1"/>
</dbReference>
<evidence type="ECO:0000256" key="1">
    <source>
        <dbReference type="ARBA" id="ARBA00001286"/>
    </source>
</evidence>
<dbReference type="InterPro" id="IPR008332">
    <property type="entry name" value="MethylG_MeTrfase_N"/>
</dbReference>
<dbReference type="InterPro" id="IPR014048">
    <property type="entry name" value="MethylDNA_cys_MeTrfase_DNA-bd"/>
</dbReference>
<evidence type="ECO:0000259" key="10">
    <source>
        <dbReference type="Pfam" id="PF01035"/>
    </source>
</evidence>
<accession>A0A2N5PD94</accession>
<dbReference type="SUPFAM" id="SSF53155">
    <property type="entry name" value="Methylated DNA-protein cysteine methyltransferase domain"/>
    <property type="match status" value="1"/>
</dbReference>
<feature type="active site" description="Nucleophile; methyl group acceptor" evidence="9">
    <location>
        <position position="124"/>
    </location>
</feature>
<dbReference type="EMBL" id="JAPRAY010000001">
    <property type="protein sequence ID" value="MCZ0665983.1"/>
    <property type="molecule type" value="Genomic_DNA"/>
</dbReference>
<feature type="domain" description="Methylguanine DNA methyltransferase ribonuclease-like" evidence="11">
    <location>
        <begin position="6"/>
        <end position="68"/>
    </location>
</feature>
<proteinExistence type="inferred from homology"/>
<evidence type="ECO:0000313" key="12">
    <source>
        <dbReference type="EMBL" id="MCZ0665983.1"/>
    </source>
</evidence>
<comment type="subcellular location">
    <subcellularLocation>
        <location evidence="9">Cytoplasm</location>
    </subcellularLocation>
</comment>
<keyword evidence="3 9" id="KW-0963">Cytoplasm</keyword>
<dbReference type="InterPro" id="IPR036217">
    <property type="entry name" value="MethylDNA_cys_MeTrfase_DNAb"/>
</dbReference>
<dbReference type="AlphaFoldDB" id="A0A2N5PD94"/>
<evidence type="ECO:0000256" key="9">
    <source>
        <dbReference type="HAMAP-Rule" id="MF_00772"/>
    </source>
</evidence>
<dbReference type="EMBL" id="JAPRBD010000004">
    <property type="protein sequence ID" value="MCZ0689367.1"/>
    <property type="molecule type" value="Genomic_DNA"/>
</dbReference>
<dbReference type="GO" id="GO:0006307">
    <property type="term" value="P:DNA alkylation repair"/>
    <property type="evidence" value="ECO:0007669"/>
    <property type="project" value="UniProtKB-UniRule"/>
</dbReference>
<dbReference type="Proteomes" id="UP001079535">
    <property type="component" value="Unassembled WGS sequence"/>
</dbReference>
<evidence type="ECO:0000313" key="15">
    <source>
        <dbReference type="Proteomes" id="UP000235093"/>
    </source>
</evidence>
<reference evidence="14 15" key="1">
    <citation type="journal article" date="2017" name="Genome Med.">
        <title>A novel Ruminococcus gnavus clade enriched in inflammatory bowel disease patients.</title>
        <authorList>
            <person name="Hall A.B."/>
            <person name="Yassour M."/>
            <person name="Sauk J."/>
            <person name="Garner A."/>
            <person name="Jiang X."/>
            <person name="Arthur T."/>
            <person name="Lagoudas G.K."/>
            <person name="Vatanen T."/>
            <person name="Fornelos N."/>
            <person name="Wilson R."/>
            <person name="Bertha M."/>
            <person name="Cohen M."/>
            <person name="Garber J."/>
            <person name="Khalili H."/>
            <person name="Gevers D."/>
            <person name="Ananthakrishnan A.N."/>
            <person name="Kugathasan S."/>
            <person name="Lander E.S."/>
            <person name="Blainey P."/>
            <person name="Vlamakis H."/>
            <person name="Xavier R.J."/>
            <person name="Huttenhower C."/>
        </authorList>
    </citation>
    <scope>NUCLEOTIDE SEQUENCE [LARGE SCALE GENOMIC DNA]</scope>
    <source>
        <strain evidence="14 15">RJX1125</strain>
    </source>
</reference>
<dbReference type="PANTHER" id="PTHR10815">
    <property type="entry name" value="METHYLATED-DNA--PROTEIN-CYSTEINE METHYLTRANSFERASE"/>
    <property type="match status" value="1"/>
</dbReference>
<protein>
    <recommendedName>
        <fullName evidence="9">Methylated-DNA--protein-cysteine methyltransferase</fullName>
        <ecNumber evidence="9">2.1.1.63</ecNumber>
    </recommendedName>
    <alternativeName>
        <fullName evidence="9">6-O-methylguanine-DNA methyltransferase</fullName>
        <shortName evidence="9">MGMT</shortName>
    </alternativeName>
    <alternativeName>
        <fullName evidence="9">O-6-methylguanine-DNA-alkyltransferase</fullName>
    </alternativeName>
</protein>
<evidence type="ECO:0000256" key="5">
    <source>
        <dbReference type="ARBA" id="ARBA00022679"/>
    </source>
</evidence>
<dbReference type="Pfam" id="PF01035">
    <property type="entry name" value="DNA_binding_1"/>
    <property type="match status" value="1"/>
</dbReference>
<keyword evidence="6 9" id="KW-0227">DNA damage</keyword>
<dbReference type="GO" id="GO:0005737">
    <property type="term" value="C:cytoplasm"/>
    <property type="evidence" value="ECO:0007669"/>
    <property type="project" value="UniProtKB-SubCell"/>
</dbReference>
<dbReference type="CDD" id="cd06445">
    <property type="entry name" value="ATase"/>
    <property type="match status" value="1"/>
</dbReference>
<comment type="catalytic activity">
    <reaction evidence="8 9">
        <text>a 6-O-methyl-2'-deoxyguanosine in DNA + L-cysteinyl-[protein] = S-methyl-L-cysteinyl-[protein] + a 2'-deoxyguanosine in DNA</text>
        <dbReference type="Rhea" id="RHEA:24000"/>
        <dbReference type="Rhea" id="RHEA-COMP:10131"/>
        <dbReference type="Rhea" id="RHEA-COMP:10132"/>
        <dbReference type="Rhea" id="RHEA-COMP:11367"/>
        <dbReference type="Rhea" id="RHEA-COMP:11368"/>
        <dbReference type="ChEBI" id="CHEBI:29950"/>
        <dbReference type="ChEBI" id="CHEBI:82612"/>
        <dbReference type="ChEBI" id="CHEBI:85445"/>
        <dbReference type="ChEBI" id="CHEBI:85448"/>
        <dbReference type="EC" id="2.1.1.63"/>
    </reaction>
</comment>
<organism evidence="14 15">
    <name type="scientific">Mediterraneibacter gnavus</name>
    <name type="common">Ruminococcus gnavus</name>
    <dbReference type="NCBI Taxonomy" id="33038"/>
    <lineage>
        <taxon>Bacteria</taxon>
        <taxon>Bacillati</taxon>
        <taxon>Bacillota</taxon>
        <taxon>Clostridia</taxon>
        <taxon>Lachnospirales</taxon>
        <taxon>Lachnospiraceae</taxon>
        <taxon>Mediterraneibacter</taxon>
    </lineage>
</organism>
<evidence type="ECO:0000313" key="14">
    <source>
        <dbReference type="EMBL" id="PLT73116.1"/>
    </source>
</evidence>
<dbReference type="InterPro" id="IPR023546">
    <property type="entry name" value="MGMT"/>
</dbReference>
<evidence type="ECO:0000256" key="4">
    <source>
        <dbReference type="ARBA" id="ARBA00022603"/>
    </source>
</evidence>
<dbReference type="InterPro" id="IPR036631">
    <property type="entry name" value="MGMT_N_sf"/>
</dbReference>
<dbReference type="Proteomes" id="UP001076974">
    <property type="component" value="Unassembled WGS sequence"/>
</dbReference>
<dbReference type="GO" id="GO:0003908">
    <property type="term" value="F:methylated-DNA-[protein]-cysteine S-methyltransferase activity"/>
    <property type="evidence" value="ECO:0007669"/>
    <property type="project" value="UniProtKB-UniRule"/>
</dbReference>
<keyword evidence="4 9" id="KW-0489">Methyltransferase</keyword>
<evidence type="ECO:0000256" key="7">
    <source>
        <dbReference type="ARBA" id="ARBA00023204"/>
    </source>
</evidence>
<keyword evidence="7 9" id="KW-0234">DNA repair</keyword>